<reference evidence="1" key="1">
    <citation type="submission" date="2024-02" db="EMBL/GenBank/DDBJ databases">
        <authorList>
            <consortium name="ELIXIR-Norway"/>
            <consortium name="Elixir Norway"/>
        </authorList>
    </citation>
    <scope>NUCLEOTIDE SEQUENCE</scope>
</reference>
<evidence type="ECO:0000313" key="1">
    <source>
        <dbReference type="EMBL" id="CAK9231209.1"/>
    </source>
</evidence>
<dbReference type="PANTHER" id="PTHR36077:SF1">
    <property type="entry name" value="HOMEOBOX PROSPERO PROTEIN"/>
    <property type="match status" value="1"/>
</dbReference>
<dbReference type="Proteomes" id="UP001497512">
    <property type="component" value="Chromosome 7"/>
</dbReference>
<name>A0ABP0UVR8_9BRYO</name>
<evidence type="ECO:0000313" key="2">
    <source>
        <dbReference type="Proteomes" id="UP001497512"/>
    </source>
</evidence>
<gene>
    <name evidence="1" type="ORF">CSSPTR1EN2_LOCUS20388</name>
</gene>
<proteinExistence type="predicted"/>
<evidence type="ECO:0008006" key="3">
    <source>
        <dbReference type="Google" id="ProtNLM"/>
    </source>
</evidence>
<organism evidence="1 2">
    <name type="scientific">Sphagnum troendelagicum</name>
    <dbReference type="NCBI Taxonomy" id="128251"/>
    <lineage>
        <taxon>Eukaryota</taxon>
        <taxon>Viridiplantae</taxon>
        <taxon>Streptophyta</taxon>
        <taxon>Embryophyta</taxon>
        <taxon>Bryophyta</taxon>
        <taxon>Sphagnophytina</taxon>
        <taxon>Sphagnopsida</taxon>
        <taxon>Sphagnales</taxon>
        <taxon>Sphagnaceae</taxon>
        <taxon>Sphagnum</taxon>
    </lineage>
</organism>
<sequence>MWSNKENWKQLGKGVAITYGVIAFAWWWDSNSPLGWWTLKPRTKEEREMAHLYERRVFPYPGDKEAVQEFIEKGGAYGTTIGSHDVRQKAKDNRVADLQKERFEREAQKLWLRMQNEVLREFHEQGFSLTTTSESE</sequence>
<dbReference type="PANTHER" id="PTHR36077">
    <property type="entry name" value="BNAA02G07370D PROTEIN"/>
    <property type="match status" value="1"/>
</dbReference>
<keyword evidence="2" id="KW-1185">Reference proteome</keyword>
<accession>A0ABP0UVR8</accession>
<protein>
    <recommendedName>
        <fullName evidence="3">Transmembrane protein</fullName>
    </recommendedName>
</protein>
<dbReference type="EMBL" id="OZ019899">
    <property type="protein sequence ID" value="CAK9231209.1"/>
    <property type="molecule type" value="Genomic_DNA"/>
</dbReference>